<dbReference type="CDD" id="cd07173">
    <property type="entry name" value="NR_DBD_AR"/>
    <property type="match status" value="1"/>
</dbReference>
<evidence type="ECO:0000256" key="3">
    <source>
        <dbReference type="ARBA" id="ARBA00005413"/>
    </source>
</evidence>
<keyword evidence="12" id="KW-0238">DNA-binding</keyword>
<feature type="compositionally biased region" description="Low complexity" evidence="19">
    <location>
        <begin position="176"/>
        <end position="198"/>
    </location>
</feature>
<feature type="domain" description="NR LBD" evidence="21">
    <location>
        <begin position="644"/>
        <end position="875"/>
    </location>
</feature>
<keyword evidence="6" id="KW-0754">Steroid-binding</keyword>
<keyword evidence="5" id="KW-0963">Cytoplasm</keyword>
<evidence type="ECO:0000256" key="9">
    <source>
        <dbReference type="ARBA" id="ARBA00022833"/>
    </source>
</evidence>
<evidence type="ECO:0000256" key="15">
    <source>
        <dbReference type="ARBA" id="ARBA00023242"/>
    </source>
</evidence>
<keyword evidence="13" id="KW-0804">Transcription</keyword>
<evidence type="ECO:0000256" key="4">
    <source>
        <dbReference type="ARBA" id="ARBA00016946"/>
    </source>
</evidence>
<organism evidence="22 23">
    <name type="scientific">Balaenoptera acutorostrata</name>
    <name type="common">Common minke whale</name>
    <name type="synonym">Balaena rostrata</name>
    <dbReference type="NCBI Taxonomy" id="9767"/>
    <lineage>
        <taxon>Eukaryota</taxon>
        <taxon>Metazoa</taxon>
        <taxon>Chordata</taxon>
        <taxon>Craniata</taxon>
        <taxon>Vertebrata</taxon>
        <taxon>Euteleostomi</taxon>
        <taxon>Mammalia</taxon>
        <taxon>Eutheria</taxon>
        <taxon>Laurasiatheria</taxon>
        <taxon>Artiodactyla</taxon>
        <taxon>Whippomorpha</taxon>
        <taxon>Cetacea</taxon>
        <taxon>Mysticeti</taxon>
        <taxon>Balaenopteridae</taxon>
        <taxon>Balaenoptera</taxon>
    </lineage>
</organism>
<keyword evidence="15" id="KW-0539">Nucleus</keyword>
<evidence type="ECO:0000256" key="16">
    <source>
        <dbReference type="ARBA" id="ARBA00031165"/>
    </source>
</evidence>
<dbReference type="SMART" id="SM00399">
    <property type="entry name" value="ZnF_C4"/>
    <property type="match status" value="1"/>
</dbReference>
<feature type="region of interest" description="Disordered" evidence="19">
    <location>
        <begin position="33"/>
        <end position="162"/>
    </location>
</feature>
<dbReference type="Pfam" id="PF00105">
    <property type="entry name" value="zf-C4"/>
    <property type="match status" value="1"/>
</dbReference>
<dbReference type="Pfam" id="PF02166">
    <property type="entry name" value="Androgen_recep"/>
    <property type="match status" value="1"/>
</dbReference>
<dbReference type="SMART" id="SM00430">
    <property type="entry name" value="HOLI"/>
    <property type="match status" value="1"/>
</dbReference>
<dbReference type="Proteomes" id="UP001652580">
    <property type="component" value="Chromosome X"/>
</dbReference>
<keyword evidence="10" id="KW-0805">Transcription regulation</keyword>
<evidence type="ECO:0000256" key="7">
    <source>
        <dbReference type="ARBA" id="ARBA00022723"/>
    </source>
</evidence>
<dbReference type="InterPro" id="IPR013088">
    <property type="entry name" value="Znf_NHR/GATA"/>
</dbReference>
<dbReference type="InterPro" id="IPR001628">
    <property type="entry name" value="Znf_hrmn_rcpt"/>
</dbReference>
<evidence type="ECO:0000259" key="21">
    <source>
        <dbReference type="PROSITE" id="PS51843"/>
    </source>
</evidence>
<dbReference type="Gene3D" id="1.10.565.10">
    <property type="entry name" value="Retinoid X Receptor"/>
    <property type="match status" value="1"/>
</dbReference>
<gene>
    <name evidence="23" type="primary">AR</name>
</gene>
<feature type="domain" description="Nuclear receptor" evidence="20">
    <location>
        <begin position="532"/>
        <end position="607"/>
    </location>
</feature>
<accession>A0ABM3SZ05</accession>
<evidence type="ECO:0000256" key="6">
    <source>
        <dbReference type="ARBA" id="ARBA00022665"/>
    </source>
</evidence>
<dbReference type="PROSITE" id="PS00031">
    <property type="entry name" value="NUCLEAR_REC_DBD_1"/>
    <property type="match status" value="1"/>
</dbReference>
<evidence type="ECO:0000256" key="2">
    <source>
        <dbReference type="ARBA" id="ARBA00004496"/>
    </source>
</evidence>
<keyword evidence="14 23" id="KW-0675">Receptor</keyword>
<feature type="compositionally biased region" description="Low complexity" evidence="19">
    <location>
        <begin position="55"/>
        <end position="75"/>
    </location>
</feature>
<evidence type="ECO:0000256" key="1">
    <source>
        <dbReference type="ARBA" id="ARBA00004123"/>
    </source>
</evidence>
<evidence type="ECO:0000256" key="13">
    <source>
        <dbReference type="ARBA" id="ARBA00023163"/>
    </source>
</evidence>
<evidence type="ECO:0000313" key="23">
    <source>
        <dbReference type="RefSeq" id="XP_057395075.1"/>
    </source>
</evidence>
<keyword evidence="7" id="KW-0479">Metal-binding</keyword>
<evidence type="ECO:0000256" key="5">
    <source>
        <dbReference type="ARBA" id="ARBA00022490"/>
    </source>
</evidence>
<sequence>MEVQLGLGRVYPRPPSKTYRGAFQNLFQSVREVIQNPGPRHPEAASAAPPGARLQQQQQQETSPQQQQQQQQQQQSEDGSPQVQSRGPTGYLALEEEQQSLQQQSAPEGPPESGCVPEPGAASAAGKGLQQPPPAPPDEDDSAAPSTLSLLGPTFPGLSSCSTDLKDILSEAGTMQLLQQQQQQQQQEAVSEGSSSSGRAREATGAPISSKDSYLGGSSTISDSAKELCKAVSVSMGLGVEALEHLSPGEQLRGDCMYAPLLGGPPAVRPTPCAPLAECKGSLLDDGPSKGTEETAEYSPFKAGYTKGLDSESLGCSGSGEAGGSGTLELPSALSLYKSGALDEVAAYQSRDYYNFPLALAGPPPPPPPPHPHARIKLENPLDYGSAWEAAAAQCRYGDVASLQGGGAAGPGSGSPSAAASSSWHTLFTAEEGQLYGPCGGGGGGSAGEAGAVAPYGYTRPPQGLAGQEGDFSPPDVWYPGGVVSRVPYPSPSCVKSEMGPWMESYSGPYGDMRLETTRDHVLPIDYYFPPQKTCLICGDEASGCHYGALTCGSCKVFFKRAAEGKQKYLCASRNDCTIDKFRRKNCPSCRLRKCYEAGMTLGARKLKKLGNLKLQEEGEASSTTSPTEEPAQKLTVSHIEGYECQPIFLNVLEAIEPGVVCAGHDNNQPDSFAALLSSLNELGERQLVHVVKWAKALPGFRNLHVDDQMAVIQYSWMGLMVFAMGWRSFTNVNSRMLYFAPDLVFNEYRMHKSRMYSQCVRMRHLSQEFGWLQITPQEFLCMKALLLFSIIPVDGLKNQKFFDELRMNYIKELDRIIACKRKNPTSCSRRFYQLTKLLDSVQPIARELHQFTFDLLIKSHMVSVDFPEMMAEIISVQVPKILSGKVKPIYFHTQ</sequence>
<evidence type="ECO:0000256" key="14">
    <source>
        <dbReference type="ARBA" id="ARBA00023170"/>
    </source>
</evidence>
<proteinExistence type="inferred from homology"/>
<dbReference type="PANTHER" id="PTHR48092">
    <property type="entry name" value="KNIRPS-RELATED PROTEIN-RELATED"/>
    <property type="match status" value="1"/>
</dbReference>
<dbReference type="Pfam" id="PF00104">
    <property type="entry name" value="Hormone_recep"/>
    <property type="match status" value="1"/>
</dbReference>
<dbReference type="PROSITE" id="PS51030">
    <property type="entry name" value="NUCLEAR_REC_DBD_2"/>
    <property type="match status" value="1"/>
</dbReference>
<dbReference type="PRINTS" id="PR00521">
    <property type="entry name" value="ANDROGENR"/>
</dbReference>
<reference evidence="23" key="1">
    <citation type="submission" date="2025-08" db="UniProtKB">
        <authorList>
            <consortium name="RefSeq"/>
        </authorList>
    </citation>
    <scope>IDENTIFICATION</scope>
</reference>
<evidence type="ECO:0000256" key="10">
    <source>
        <dbReference type="ARBA" id="ARBA00023015"/>
    </source>
</evidence>
<dbReference type="InterPro" id="IPR000536">
    <property type="entry name" value="Nucl_hrmn_rcpt_lig-bd"/>
</dbReference>
<evidence type="ECO:0000256" key="17">
    <source>
        <dbReference type="ARBA" id="ARBA00031402"/>
    </source>
</evidence>
<dbReference type="SUPFAM" id="SSF57716">
    <property type="entry name" value="Glucocorticoid receptor-like (DNA-binding domain)"/>
    <property type="match status" value="1"/>
</dbReference>
<evidence type="ECO:0000259" key="20">
    <source>
        <dbReference type="PROSITE" id="PS51030"/>
    </source>
</evidence>
<dbReference type="InterPro" id="IPR001103">
    <property type="entry name" value="Andrgn_rcpt"/>
</dbReference>
<keyword evidence="22" id="KW-1185">Reference proteome</keyword>
<keyword evidence="9" id="KW-0862">Zinc</keyword>
<evidence type="ECO:0000256" key="11">
    <source>
        <dbReference type="ARBA" id="ARBA00023121"/>
    </source>
</evidence>
<protein>
    <recommendedName>
        <fullName evidence="4">Androgen receptor</fullName>
    </recommendedName>
    <alternativeName>
        <fullName evidence="17">Dihydrotestosterone receptor</fullName>
    </alternativeName>
    <alternativeName>
        <fullName evidence="16">Nuclear receptor subfamily 3 group C member 4</fullName>
    </alternativeName>
</protein>
<keyword evidence="8" id="KW-0863">Zinc-finger</keyword>
<keyword evidence="11" id="KW-0446">Lipid-binding</keyword>
<evidence type="ECO:0000256" key="19">
    <source>
        <dbReference type="SAM" id="MobiDB-lite"/>
    </source>
</evidence>
<dbReference type="SUPFAM" id="SSF48508">
    <property type="entry name" value="Nuclear receptor ligand-binding domain"/>
    <property type="match status" value="1"/>
</dbReference>
<dbReference type="InterPro" id="IPR050200">
    <property type="entry name" value="Nuclear_hormone_rcpt_NR3"/>
</dbReference>
<evidence type="ECO:0000313" key="22">
    <source>
        <dbReference type="Proteomes" id="UP001652580"/>
    </source>
</evidence>
<dbReference type="PRINTS" id="PR00047">
    <property type="entry name" value="STROIDFINGER"/>
</dbReference>
<feature type="region of interest" description="Disordered" evidence="19">
    <location>
        <begin position="176"/>
        <end position="217"/>
    </location>
</feature>
<dbReference type="Gene3D" id="3.30.50.10">
    <property type="entry name" value="Erythroid Transcription Factor GATA-1, subunit A"/>
    <property type="match status" value="1"/>
</dbReference>
<feature type="compositionally biased region" description="Polar residues" evidence="19">
    <location>
        <begin position="76"/>
        <end position="87"/>
    </location>
</feature>
<dbReference type="CDD" id="cd07073">
    <property type="entry name" value="NR_LBD_AR"/>
    <property type="match status" value="1"/>
</dbReference>
<dbReference type="RefSeq" id="XP_057395075.1">
    <property type="nucleotide sequence ID" value="XM_057539092.1"/>
</dbReference>
<evidence type="ECO:0000256" key="8">
    <source>
        <dbReference type="ARBA" id="ARBA00022771"/>
    </source>
</evidence>
<dbReference type="GeneID" id="103002585"/>
<comment type="subcellular location">
    <subcellularLocation>
        <location evidence="2">Cytoplasm</location>
    </subcellularLocation>
    <subcellularLocation>
        <location evidence="1">Nucleus</location>
    </subcellularLocation>
</comment>
<evidence type="ECO:0000256" key="12">
    <source>
        <dbReference type="ARBA" id="ARBA00023125"/>
    </source>
</evidence>
<evidence type="ECO:0000256" key="18">
    <source>
        <dbReference type="ARBA" id="ARBA00043923"/>
    </source>
</evidence>
<dbReference type="PROSITE" id="PS51843">
    <property type="entry name" value="NR_LBD"/>
    <property type="match status" value="1"/>
</dbReference>
<comment type="function">
    <text evidence="18">Steroid hormone receptors are ligand-activated transcription factors that regulate eukaryotic gene expression and affect cellular proliferation and differentiation in target tissues. Transcription factor activity is modulated by bound coactivator and corepressor proteins like ZBTB7A that recruits NCOR1 and NCOR2 to the androgen response elements/ARE on target genes, negatively regulating androgen receptor signaling and androgen-induced cell proliferation. Transcription activation is also down-regulated by NR0B2. Activated, but not phosphorylated, by HIPK3 and ZIPK/DAPK3.</text>
</comment>
<name>A0ABM3SZ05_BALAC</name>
<dbReference type="InterPro" id="IPR035500">
    <property type="entry name" value="NHR-like_dom_sf"/>
</dbReference>
<comment type="similarity">
    <text evidence="3">Belongs to the nuclear hormone receptor family. NR3 subfamily.</text>
</comment>